<dbReference type="GeneID" id="9061845"/>
<evidence type="ECO:0000256" key="1">
    <source>
        <dbReference type="SAM" id="MobiDB-lite"/>
    </source>
</evidence>
<evidence type="ECO:0000313" key="3">
    <source>
        <dbReference type="Proteomes" id="UP000007800"/>
    </source>
</evidence>
<reference evidence="2 3" key="1">
    <citation type="submission" date="2008-07" db="EMBL/GenBank/DDBJ databases">
        <authorList>
            <person name="El-Sayed N."/>
            <person name="Caler E."/>
            <person name="Inman J."/>
            <person name="Amedeo P."/>
            <person name="Hass B."/>
            <person name="Wortman J."/>
        </authorList>
    </citation>
    <scope>NUCLEOTIDE SEQUENCE [LARGE SCALE GENOMIC DNA]</scope>
    <source>
        <strain evidence="3">ATCC 50983 / TXsc</strain>
    </source>
</reference>
<dbReference type="EMBL" id="GG673688">
    <property type="protein sequence ID" value="EER14960.1"/>
    <property type="molecule type" value="Genomic_DNA"/>
</dbReference>
<sequence length="136" mass="15086">MARKRTLEDVIDLTSTTPDRCSRASSHAEVIKHVRIDKVAVAESTFHKLMQAAQKLPTSTSKETKTMAASRPLPEPRCKYCGERSVSLNDPWVRSFTDCSACGGSVCNICSNFLREVPLNSGDASKLKWGLVEQWQ</sequence>
<accession>C5KK48</accession>
<protein>
    <submittedName>
        <fullName evidence="2">Uncharacterized protein</fullName>
    </submittedName>
</protein>
<name>C5KK48_PERM5</name>
<dbReference type="RefSeq" id="XP_002783164.1">
    <property type="nucleotide sequence ID" value="XM_002783118.1"/>
</dbReference>
<dbReference type="AlphaFoldDB" id="C5KK48"/>
<gene>
    <name evidence="2" type="ORF">Pmar_PMAR023284</name>
</gene>
<proteinExistence type="predicted"/>
<dbReference type="OrthoDB" id="470738at2759"/>
<organism evidence="3">
    <name type="scientific">Perkinsus marinus (strain ATCC 50983 / TXsc)</name>
    <dbReference type="NCBI Taxonomy" id="423536"/>
    <lineage>
        <taxon>Eukaryota</taxon>
        <taxon>Sar</taxon>
        <taxon>Alveolata</taxon>
        <taxon>Perkinsozoa</taxon>
        <taxon>Perkinsea</taxon>
        <taxon>Perkinsida</taxon>
        <taxon>Perkinsidae</taxon>
        <taxon>Perkinsus</taxon>
    </lineage>
</organism>
<dbReference type="InParanoid" id="C5KK48"/>
<keyword evidence="3" id="KW-1185">Reference proteome</keyword>
<feature type="region of interest" description="Disordered" evidence="1">
    <location>
        <begin position="53"/>
        <end position="72"/>
    </location>
</feature>
<evidence type="ECO:0000313" key="2">
    <source>
        <dbReference type="EMBL" id="EER14960.1"/>
    </source>
</evidence>
<dbReference type="Proteomes" id="UP000007800">
    <property type="component" value="Unassembled WGS sequence"/>
</dbReference>